<dbReference type="Proteomes" id="UP000295565">
    <property type="component" value="Unassembled WGS sequence"/>
</dbReference>
<name>A0A4V2PPT0_9GAMM</name>
<comment type="function">
    <text evidence="5">Required for morphogenesis and for the elongation of the flagellar filament by facilitating polymerization of the flagellin monomers at the tip of growing filament. Forms a capping structure, which prevents flagellin subunits (transported through the central channel of the flagellum) from leaking out without polymerization at the distal end.</text>
</comment>
<evidence type="ECO:0000256" key="4">
    <source>
        <dbReference type="ARBA" id="ARBA00023143"/>
    </source>
</evidence>
<keyword evidence="9" id="KW-0966">Cell projection</keyword>
<organism evidence="9 10">
    <name type="scientific">Celerinatantimonas diazotrophica</name>
    <dbReference type="NCBI Taxonomy" id="412034"/>
    <lineage>
        <taxon>Bacteria</taxon>
        <taxon>Pseudomonadati</taxon>
        <taxon>Pseudomonadota</taxon>
        <taxon>Gammaproteobacteria</taxon>
        <taxon>Celerinatantimonadaceae</taxon>
        <taxon>Celerinatantimonas</taxon>
    </lineage>
</organism>
<dbReference type="GO" id="GO:0005576">
    <property type="term" value="C:extracellular region"/>
    <property type="evidence" value="ECO:0007669"/>
    <property type="project" value="UniProtKB-SubCell"/>
</dbReference>
<keyword evidence="9" id="KW-0969">Cilium</keyword>
<dbReference type="InterPro" id="IPR040026">
    <property type="entry name" value="FliD"/>
</dbReference>
<comment type="similarity">
    <text evidence="1 5">Belongs to the FliD family.</text>
</comment>
<evidence type="ECO:0000259" key="7">
    <source>
        <dbReference type="Pfam" id="PF02465"/>
    </source>
</evidence>
<protein>
    <recommendedName>
        <fullName evidence="5">Flagellar hook-associated protein 2</fullName>
        <shortName evidence="5">HAP2</shortName>
    </recommendedName>
    <alternativeName>
        <fullName evidence="5">Flagellar cap protein</fullName>
    </alternativeName>
</protein>
<dbReference type="Pfam" id="PF07196">
    <property type="entry name" value="Flagellin_IN"/>
    <property type="match status" value="1"/>
</dbReference>
<comment type="caution">
    <text evidence="9">The sequence shown here is derived from an EMBL/GenBank/DDBJ whole genome shotgun (WGS) entry which is preliminary data.</text>
</comment>
<dbReference type="GO" id="GO:0071973">
    <property type="term" value="P:bacterial-type flagellum-dependent cell motility"/>
    <property type="evidence" value="ECO:0007669"/>
    <property type="project" value="TreeGrafter"/>
</dbReference>
<evidence type="ECO:0000259" key="8">
    <source>
        <dbReference type="Pfam" id="PF07195"/>
    </source>
</evidence>
<accession>A0A4V2PPT0</accession>
<feature type="domain" description="Flagellar hook-associated protein 2 N-terminal" evidence="7">
    <location>
        <begin position="15"/>
        <end position="143"/>
    </location>
</feature>
<evidence type="ECO:0000256" key="5">
    <source>
        <dbReference type="RuleBase" id="RU362066"/>
    </source>
</evidence>
<dbReference type="OrthoDB" id="9810816at2"/>
<dbReference type="InterPro" id="IPR003481">
    <property type="entry name" value="FliD_N"/>
</dbReference>
<keyword evidence="4 5" id="KW-0975">Bacterial flagellum</keyword>
<evidence type="ECO:0000256" key="6">
    <source>
        <dbReference type="SAM" id="MobiDB-lite"/>
    </source>
</evidence>
<comment type="subcellular location">
    <subcellularLocation>
        <location evidence="5">Secreted</location>
    </subcellularLocation>
    <subcellularLocation>
        <location evidence="5">Bacterial flagellum</location>
    </subcellularLocation>
</comment>
<evidence type="ECO:0000313" key="9">
    <source>
        <dbReference type="EMBL" id="TCK52161.1"/>
    </source>
</evidence>
<keyword evidence="9" id="KW-0282">Flagellum</keyword>
<dbReference type="PANTHER" id="PTHR30288">
    <property type="entry name" value="FLAGELLAR CAP/ASSEMBLY PROTEIN FLID"/>
    <property type="match status" value="1"/>
</dbReference>
<sequence length="510" mass="55375">MAGVGAGLTAAGVGSGLDLESLMNASINAERQPQEQRIRKRKDTLNVTLSAVGSVKSALSNFRKAVDKATNPQEFLPRQALVDGQKVSGATANSANSKSSDKDKKSSQAASSLDDLAQPYKVSLSRRAVNGTYQVDVLQLAQGSRLTSTNVYKSGTEQIYKASTSPDKTPAPPAQLVFKVGQGSKEKSFHIDVKPGMTIEQLRKAINENTKNFGVTANLINSENGTHFVLDSSVSGLDNDDNPDNGNPNDLVVTTTSAKLANFVSNFQTTKTASGAKVRINGLDATSDTNQFKNVISGVSLTVHEKTSKSSQLTIEPDIDAAVKNVHNFVDTYNKVLTQIDKYSKPQQVHKGSDNSHHKPLSGDAMLRTMRYAMGKIVSSGVRDPEQPGRVHTLYGMGVKMDREGKLSVDDTKLKEQLNGDLNQVGRFFASDDGIATRFAKFVKSYEETGGILDHRQQSVQSRLKGVSEDQTALDDRMAQYEKTLRDKYTAFDKSMAGLKEQMNYVQSHL</sequence>
<feature type="domain" description="Flagellar hook-associated protein 2 C-terminal" evidence="8">
    <location>
        <begin position="273"/>
        <end position="499"/>
    </location>
</feature>
<keyword evidence="10" id="KW-1185">Reference proteome</keyword>
<comment type="subunit">
    <text evidence="2 5">Homopentamer.</text>
</comment>
<keyword evidence="3" id="KW-0175">Coiled coil</keyword>
<dbReference type="Pfam" id="PF07195">
    <property type="entry name" value="FliD_C"/>
    <property type="match status" value="1"/>
</dbReference>
<dbReference type="InterPro" id="IPR010810">
    <property type="entry name" value="Flagellin_hook_IN_motif"/>
</dbReference>
<evidence type="ECO:0000256" key="1">
    <source>
        <dbReference type="ARBA" id="ARBA00009764"/>
    </source>
</evidence>
<keyword evidence="5" id="KW-0964">Secreted</keyword>
<dbReference type="GO" id="GO:0009424">
    <property type="term" value="C:bacterial-type flagellum hook"/>
    <property type="evidence" value="ECO:0007669"/>
    <property type="project" value="UniProtKB-UniRule"/>
</dbReference>
<evidence type="ECO:0000313" key="10">
    <source>
        <dbReference type="Proteomes" id="UP000295565"/>
    </source>
</evidence>
<dbReference type="AlphaFoldDB" id="A0A4V2PPT0"/>
<dbReference type="InterPro" id="IPR010809">
    <property type="entry name" value="FliD_C"/>
</dbReference>
<evidence type="ECO:0000256" key="3">
    <source>
        <dbReference type="ARBA" id="ARBA00023054"/>
    </source>
</evidence>
<gene>
    <name evidence="9" type="ORF">EV690_2269</name>
</gene>
<proteinExistence type="inferred from homology"/>
<evidence type="ECO:0000256" key="2">
    <source>
        <dbReference type="ARBA" id="ARBA00011255"/>
    </source>
</evidence>
<dbReference type="Pfam" id="PF02465">
    <property type="entry name" value="FliD_N"/>
    <property type="match status" value="1"/>
</dbReference>
<dbReference type="GO" id="GO:0007155">
    <property type="term" value="P:cell adhesion"/>
    <property type="evidence" value="ECO:0007669"/>
    <property type="project" value="InterPro"/>
</dbReference>
<dbReference type="RefSeq" id="WP_131913057.1">
    <property type="nucleotide sequence ID" value="NZ_OU594967.1"/>
</dbReference>
<feature type="region of interest" description="Disordered" evidence="6">
    <location>
        <begin position="76"/>
        <end position="112"/>
    </location>
</feature>
<dbReference type="PANTHER" id="PTHR30288:SF0">
    <property type="entry name" value="FLAGELLAR HOOK-ASSOCIATED PROTEIN 2"/>
    <property type="match status" value="1"/>
</dbReference>
<dbReference type="GO" id="GO:0009421">
    <property type="term" value="C:bacterial-type flagellum filament cap"/>
    <property type="evidence" value="ECO:0007669"/>
    <property type="project" value="InterPro"/>
</dbReference>
<reference evidence="9 10" key="1">
    <citation type="submission" date="2019-03" db="EMBL/GenBank/DDBJ databases">
        <title>Genomic Encyclopedia of Type Strains, Phase IV (KMG-IV): sequencing the most valuable type-strain genomes for metagenomic binning, comparative biology and taxonomic classification.</title>
        <authorList>
            <person name="Goeker M."/>
        </authorList>
    </citation>
    <scope>NUCLEOTIDE SEQUENCE [LARGE SCALE GENOMIC DNA]</scope>
    <source>
        <strain evidence="9 10">DSM 18577</strain>
    </source>
</reference>
<dbReference type="EMBL" id="SMGD01000013">
    <property type="protein sequence ID" value="TCK52161.1"/>
    <property type="molecule type" value="Genomic_DNA"/>
</dbReference>